<feature type="region of interest" description="Disordered" evidence="1">
    <location>
        <begin position="281"/>
        <end position="300"/>
    </location>
</feature>
<keyword evidence="2" id="KW-0472">Membrane</keyword>
<evidence type="ECO:0000256" key="2">
    <source>
        <dbReference type="SAM" id="Phobius"/>
    </source>
</evidence>
<name>A0A0F7SG37_PHARH</name>
<feature type="region of interest" description="Disordered" evidence="1">
    <location>
        <begin position="306"/>
        <end position="356"/>
    </location>
</feature>
<sequence length="356" mass="38635">MSDQIELIRDSTDSPTRIAQRLTSRTMQGAARLFDVPIERRGGGAGTVTGTVPNHPPSSTDTKYRGPKIPKVAGSTGGFWGLLWGLVAFVTITGLIVWFCLRRRRRRSNNQTSGSSSFFWNPFRSGAHRGSRPNSTAASKRGWLHSSTTDWTAVGDDEEELYPRNAPSAKLSRANSSYSIPGRQEEHQLYSANGQFSSPSPMSSHIRDPRSPYSSSGTYSPSVPTSGAQGSSYFPSTGGEDGKTYSRTIRTNHPYDLADQHDFASSSSSLHHQSVTDLSFHVPTPQMLPPASASTSTVRLATPEPAYPQRTVEVPFDFDNEANHENVGGLDTDGVASGPDKGADPFKDPISSRELR</sequence>
<feature type="transmembrane region" description="Helical" evidence="2">
    <location>
        <begin position="79"/>
        <end position="101"/>
    </location>
</feature>
<keyword evidence="2" id="KW-0812">Transmembrane</keyword>
<keyword evidence="2" id="KW-1133">Transmembrane helix</keyword>
<feature type="compositionally biased region" description="Low complexity" evidence="1">
    <location>
        <begin position="211"/>
        <end position="227"/>
    </location>
</feature>
<accession>A0A0F7SG37</accession>
<feature type="compositionally biased region" description="Basic and acidic residues" evidence="1">
    <location>
        <begin position="341"/>
        <end position="356"/>
    </location>
</feature>
<dbReference type="AlphaFoldDB" id="A0A0F7SG37"/>
<reference evidence="3" key="1">
    <citation type="submission" date="2014-08" db="EMBL/GenBank/DDBJ databases">
        <authorList>
            <person name="Sharma Rahul"/>
            <person name="Thines Marco"/>
        </authorList>
    </citation>
    <scope>NUCLEOTIDE SEQUENCE</scope>
</reference>
<dbReference type="EMBL" id="LN483167">
    <property type="protein sequence ID" value="CDZ97365.1"/>
    <property type="molecule type" value="Genomic_DNA"/>
</dbReference>
<evidence type="ECO:0000313" key="3">
    <source>
        <dbReference type="EMBL" id="CDZ97365.1"/>
    </source>
</evidence>
<evidence type="ECO:0000256" key="1">
    <source>
        <dbReference type="SAM" id="MobiDB-lite"/>
    </source>
</evidence>
<feature type="compositionally biased region" description="Polar residues" evidence="1">
    <location>
        <begin position="193"/>
        <end position="203"/>
    </location>
</feature>
<protein>
    <submittedName>
        <fullName evidence="3">Uncharacterized protein</fullName>
    </submittedName>
</protein>
<proteinExistence type="predicted"/>
<feature type="region of interest" description="Disordered" evidence="1">
    <location>
        <begin position="193"/>
        <end position="247"/>
    </location>
</feature>
<organism evidence="3">
    <name type="scientific">Phaffia rhodozyma</name>
    <name type="common">Yeast</name>
    <name type="synonym">Xanthophyllomyces dendrorhous</name>
    <dbReference type="NCBI Taxonomy" id="264483"/>
    <lineage>
        <taxon>Eukaryota</taxon>
        <taxon>Fungi</taxon>
        <taxon>Dikarya</taxon>
        <taxon>Basidiomycota</taxon>
        <taxon>Agaricomycotina</taxon>
        <taxon>Tremellomycetes</taxon>
        <taxon>Cystofilobasidiales</taxon>
        <taxon>Mrakiaceae</taxon>
        <taxon>Phaffia</taxon>
    </lineage>
</organism>
<feature type="region of interest" description="Disordered" evidence="1">
    <location>
        <begin position="42"/>
        <end position="67"/>
    </location>
</feature>